<feature type="transmembrane region" description="Helical" evidence="5">
    <location>
        <begin position="357"/>
        <end position="375"/>
    </location>
</feature>
<dbReference type="SMART" id="SM00283">
    <property type="entry name" value="MA"/>
    <property type="match status" value="1"/>
</dbReference>
<keyword evidence="5" id="KW-1133">Transmembrane helix</keyword>
<evidence type="ECO:0000256" key="1">
    <source>
        <dbReference type="ARBA" id="ARBA00023224"/>
    </source>
</evidence>
<reference evidence="8" key="2">
    <citation type="submission" date="2020-09" db="EMBL/GenBank/DDBJ databases">
        <authorList>
            <person name="Sun Q."/>
            <person name="Zhou Y."/>
        </authorList>
    </citation>
    <scope>NUCLEOTIDE SEQUENCE</scope>
    <source>
        <strain evidence="8">CGMCC 1.12426</strain>
    </source>
</reference>
<dbReference type="EMBL" id="BMFA01000011">
    <property type="protein sequence ID" value="GGB58186.1"/>
    <property type="molecule type" value="Genomic_DNA"/>
</dbReference>
<dbReference type="PRINTS" id="PR00260">
    <property type="entry name" value="CHEMTRNSDUCR"/>
</dbReference>
<sequence>MPAADTGTSRTKKNKIARLSVILPALMIGMTFLTCVAVGIGGYVNARSGLVDAEKQQLELLAQSRRDLVTQKLSSLTSDLSNLATGAGAALAFTELNGTMQTAANDRAELLAVFQPEGTDAAARAEQTGSDSRTMYAWRHSELHGSFYSAWKNAGYGDIYAINKDGMVIYSVTKSGDFFESVGGNVLSGTPLASLYEQALAGEKGQQFFSSFAAYGPADGEPSLFVAQPAYVQSFAGDELGGVLVVRIGSSYLDELTMQRAGLGETGQVYMVDGSGTLITNMPLAGEPTALRETVDGDMIRAAIGGQVAGGELIGKDGAPRLAFAEPVSFGGQTWALVAERSVEEALSGVTAMRDSMILMTLLTVLIAAVVAVFFSRSIIKPVGLLVTALQNIASGNTGVEIAAARRGDEIGDIGRAVVQIRENAAADQERRAAEDARAARDQSEQRQKMLQDLASDFEASVGQVVETVTRSVSELSRSAEDMQKMAFTSGETSNRAAQLSREAMSEVQSIASASDQLSSSIQQISSLIERSSAVAEQANERAQSTNSTVRSLAEGANRIGEVVTLISDIADQTNLLALNATIEAARAGDAGKGFAVVASEVKELASQTGKATGEIQQQIDGIRAATDDAVSAIGEIQETIAQIAASVTEVAAAVTEQSFATQGIAENTQRAAGGTSQVSSDIQDVSQISENSTAAANGFVEEVQKLSAQAQRLDTEVNQFLRQVRSA</sequence>
<evidence type="ECO:0000256" key="3">
    <source>
        <dbReference type="PROSITE-ProRule" id="PRU00284"/>
    </source>
</evidence>
<dbReference type="GO" id="GO:0007165">
    <property type="term" value="P:signal transduction"/>
    <property type="evidence" value="ECO:0007669"/>
    <property type="project" value="UniProtKB-KW"/>
</dbReference>
<evidence type="ECO:0000313" key="9">
    <source>
        <dbReference type="Proteomes" id="UP000605148"/>
    </source>
</evidence>
<feature type="domain" description="HAMP" evidence="7">
    <location>
        <begin position="377"/>
        <end position="430"/>
    </location>
</feature>
<name>A0A916TPL2_9HYPH</name>
<dbReference type="OrthoDB" id="354287at2"/>
<dbReference type="AlphaFoldDB" id="A0A916TPL2"/>
<feature type="coiled-coil region" evidence="4">
    <location>
        <begin position="427"/>
        <end position="454"/>
    </location>
</feature>
<evidence type="ECO:0008006" key="10">
    <source>
        <dbReference type="Google" id="ProtNLM"/>
    </source>
</evidence>
<evidence type="ECO:0000256" key="2">
    <source>
        <dbReference type="ARBA" id="ARBA00029447"/>
    </source>
</evidence>
<organism evidence="8 9">
    <name type="scientific">Roseibium aquae</name>
    <dbReference type="NCBI Taxonomy" id="1323746"/>
    <lineage>
        <taxon>Bacteria</taxon>
        <taxon>Pseudomonadati</taxon>
        <taxon>Pseudomonadota</taxon>
        <taxon>Alphaproteobacteria</taxon>
        <taxon>Hyphomicrobiales</taxon>
        <taxon>Stappiaceae</taxon>
        <taxon>Roseibium</taxon>
    </lineage>
</organism>
<dbReference type="PANTHER" id="PTHR32089:SF112">
    <property type="entry name" value="LYSOZYME-LIKE PROTEIN-RELATED"/>
    <property type="match status" value="1"/>
</dbReference>
<dbReference type="Gene3D" id="1.10.287.950">
    <property type="entry name" value="Methyl-accepting chemotaxis protein"/>
    <property type="match status" value="1"/>
</dbReference>
<dbReference type="PANTHER" id="PTHR32089">
    <property type="entry name" value="METHYL-ACCEPTING CHEMOTAXIS PROTEIN MCPB"/>
    <property type="match status" value="1"/>
</dbReference>
<dbReference type="PROSITE" id="PS50111">
    <property type="entry name" value="CHEMOTAXIS_TRANSDUC_2"/>
    <property type="match status" value="1"/>
</dbReference>
<comment type="caution">
    <text evidence="8">The sequence shown here is derived from an EMBL/GenBank/DDBJ whole genome shotgun (WGS) entry which is preliminary data.</text>
</comment>
<proteinExistence type="inferred from homology"/>
<dbReference type="CDD" id="cd18774">
    <property type="entry name" value="PDC2_HK_sensor"/>
    <property type="match status" value="1"/>
</dbReference>
<dbReference type="InterPro" id="IPR004089">
    <property type="entry name" value="MCPsignal_dom"/>
</dbReference>
<feature type="domain" description="Methyl-accepting transducer" evidence="6">
    <location>
        <begin position="472"/>
        <end position="701"/>
    </location>
</feature>
<evidence type="ECO:0000256" key="4">
    <source>
        <dbReference type="SAM" id="Coils"/>
    </source>
</evidence>
<keyword evidence="5" id="KW-0472">Membrane</keyword>
<dbReference type="SMART" id="SM00304">
    <property type="entry name" value="HAMP"/>
    <property type="match status" value="3"/>
</dbReference>
<keyword evidence="4" id="KW-0175">Coiled coil</keyword>
<keyword evidence="5" id="KW-0812">Transmembrane</keyword>
<dbReference type="SUPFAM" id="SSF58104">
    <property type="entry name" value="Methyl-accepting chemotaxis protein (MCP) signaling domain"/>
    <property type="match status" value="1"/>
</dbReference>
<dbReference type="Proteomes" id="UP000605148">
    <property type="component" value="Unassembled WGS sequence"/>
</dbReference>
<feature type="transmembrane region" description="Helical" evidence="5">
    <location>
        <begin position="21"/>
        <end position="44"/>
    </location>
</feature>
<comment type="similarity">
    <text evidence="2">Belongs to the methyl-accepting chemotaxis (MCP) protein family.</text>
</comment>
<dbReference type="GO" id="GO:0016020">
    <property type="term" value="C:membrane"/>
    <property type="evidence" value="ECO:0007669"/>
    <property type="project" value="InterPro"/>
</dbReference>
<dbReference type="Pfam" id="PF00015">
    <property type="entry name" value="MCPsignal"/>
    <property type="match status" value="1"/>
</dbReference>
<dbReference type="PROSITE" id="PS50885">
    <property type="entry name" value="HAMP"/>
    <property type="match status" value="1"/>
</dbReference>
<gene>
    <name evidence="8" type="ORF">GCM10011316_32790</name>
</gene>
<protein>
    <recommendedName>
        <fullName evidence="10">Methyl-accepting chemotaxis protein</fullName>
    </recommendedName>
</protein>
<evidence type="ECO:0000259" key="7">
    <source>
        <dbReference type="PROSITE" id="PS50885"/>
    </source>
</evidence>
<dbReference type="InterPro" id="IPR003660">
    <property type="entry name" value="HAMP_dom"/>
</dbReference>
<dbReference type="InterPro" id="IPR004090">
    <property type="entry name" value="Chemotax_Me-accpt_rcpt"/>
</dbReference>
<dbReference type="GO" id="GO:0004888">
    <property type="term" value="F:transmembrane signaling receptor activity"/>
    <property type="evidence" value="ECO:0007669"/>
    <property type="project" value="InterPro"/>
</dbReference>
<accession>A0A916TPL2</accession>
<dbReference type="SUPFAM" id="SSF158472">
    <property type="entry name" value="HAMP domain-like"/>
    <property type="match status" value="1"/>
</dbReference>
<feature type="coiled-coil region" evidence="4">
    <location>
        <begin position="697"/>
        <end position="724"/>
    </location>
</feature>
<evidence type="ECO:0000259" key="6">
    <source>
        <dbReference type="PROSITE" id="PS50111"/>
    </source>
</evidence>
<reference evidence="8" key="1">
    <citation type="journal article" date="2014" name="Int. J. Syst. Evol. Microbiol.">
        <title>Complete genome sequence of Corynebacterium casei LMG S-19264T (=DSM 44701T), isolated from a smear-ripened cheese.</title>
        <authorList>
            <consortium name="US DOE Joint Genome Institute (JGI-PGF)"/>
            <person name="Walter F."/>
            <person name="Albersmeier A."/>
            <person name="Kalinowski J."/>
            <person name="Ruckert C."/>
        </authorList>
    </citation>
    <scope>NUCLEOTIDE SEQUENCE</scope>
    <source>
        <strain evidence="8">CGMCC 1.12426</strain>
    </source>
</reference>
<dbReference type="Pfam" id="PF00672">
    <property type="entry name" value="HAMP"/>
    <property type="match status" value="1"/>
</dbReference>
<keyword evidence="1 3" id="KW-0807">Transducer</keyword>
<dbReference type="CDD" id="cd06225">
    <property type="entry name" value="HAMP"/>
    <property type="match status" value="1"/>
</dbReference>
<dbReference type="Gene3D" id="6.10.340.10">
    <property type="match status" value="1"/>
</dbReference>
<evidence type="ECO:0000313" key="8">
    <source>
        <dbReference type="EMBL" id="GGB58186.1"/>
    </source>
</evidence>
<dbReference type="RefSeq" id="WP_150496836.1">
    <property type="nucleotide sequence ID" value="NZ_BMFA01000011.1"/>
</dbReference>
<keyword evidence="9" id="KW-1185">Reference proteome</keyword>
<dbReference type="GO" id="GO:0006935">
    <property type="term" value="P:chemotaxis"/>
    <property type="evidence" value="ECO:0007669"/>
    <property type="project" value="InterPro"/>
</dbReference>
<evidence type="ECO:0000256" key="5">
    <source>
        <dbReference type="SAM" id="Phobius"/>
    </source>
</evidence>